<organism evidence="1 2">
    <name type="scientific">Patagioenas fasciata monilis</name>
    <dbReference type="NCBI Taxonomy" id="372326"/>
    <lineage>
        <taxon>Eukaryota</taxon>
        <taxon>Metazoa</taxon>
        <taxon>Chordata</taxon>
        <taxon>Craniata</taxon>
        <taxon>Vertebrata</taxon>
        <taxon>Euteleostomi</taxon>
        <taxon>Archelosauria</taxon>
        <taxon>Archosauria</taxon>
        <taxon>Dinosauria</taxon>
        <taxon>Saurischia</taxon>
        <taxon>Theropoda</taxon>
        <taxon>Coelurosauria</taxon>
        <taxon>Aves</taxon>
        <taxon>Neognathae</taxon>
        <taxon>Neoaves</taxon>
        <taxon>Columbimorphae</taxon>
        <taxon>Columbiformes</taxon>
        <taxon>Columbidae</taxon>
        <taxon>Patagioenas</taxon>
    </lineage>
</organism>
<evidence type="ECO:0000313" key="2">
    <source>
        <dbReference type="Proteomes" id="UP000190648"/>
    </source>
</evidence>
<dbReference type="EMBL" id="LSYS01005497">
    <property type="protein sequence ID" value="OPJ77079.1"/>
    <property type="molecule type" value="Genomic_DNA"/>
</dbReference>
<protein>
    <submittedName>
        <fullName evidence="1">Uncharacterized protein</fullName>
    </submittedName>
</protein>
<dbReference type="Proteomes" id="UP000190648">
    <property type="component" value="Unassembled WGS sequence"/>
</dbReference>
<accession>A0A1V4JXZ1</accession>
<keyword evidence="2" id="KW-1185">Reference proteome</keyword>
<sequence length="98" mass="10591">MMENSPGVDLCLSPSLCAPQLPSPAFSQKEVNTTGTQELLFLSHQHFMCHRGLALKPAQSSRAELSLCPSMAVPSHSSCLSNRIPTEAARVVLWCLVV</sequence>
<reference evidence="1 2" key="1">
    <citation type="submission" date="2016-02" db="EMBL/GenBank/DDBJ databases">
        <title>Band-tailed pigeon sequencing and assembly.</title>
        <authorList>
            <person name="Soares A.E."/>
            <person name="Novak B.J."/>
            <person name="Rice E.S."/>
            <person name="O'Connell B."/>
            <person name="Chang D."/>
            <person name="Weber S."/>
            <person name="Shapiro B."/>
        </authorList>
    </citation>
    <scope>NUCLEOTIDE SEQUENCE [LARGE SCALE GENOMIC DNA]</scope>
    <source>
        <strain evidence="1">BTP2013</strain>
        <tissue evidence="1">Blood</tissue>
    </source>
</reference>
<dbReference type="AlphaFoldDB" id="A0A1V4JXZ1"/>
<proteinExistence type="predicted"/>
<name>A0A1V4JXZ1_PATFA</name>
<comment type="caution">
    <text evidence="1">The sequence shown here is derived from an EMBL/GenBank/DDBJ whole genome shotgun (WGS) entry which is preliminary data.</text>
</comment>
<gene>
    <name evidence="1" type="ORF">AV530_007491</name>
</gene>
<evidence type="ECO:0000313" key="1">
    <source>
        <dbReference type="EMBL" id="OPJ77079.1"/>
    </source>
</evidence>